<proteinExistence type="predicted"/>
<dbReference type="EMBL" id="CAJVPV010002842">
    <property type="protein sequence ID" value="CAG8537457.1"/>
    <property type="molecule type" value="Genomic_DNA"/>
</dbReference>
<evidence type="ECO:0000256" key="5">
    <source>
        <dbReference type="SAM" id="MobiDB-lite"/>
    </source>
</evidence>
<dbReference type="Pfam" id="PF16755">
    <property type="entry name" value="Beta-prop_NUP159_NUP214"/>
    <property type="match status" value="1"/>
</dbReference>
<dbReference type="Proteomes" id="UP000789342">
    <property type="component" value="Unassembled WGS sequence"/>
</dbReference>
<gene>
    <name evidence="7" type="ORF">AMORRO_LOCUS4965</name>
</gene>
<dbReference type="SUPFAM" id="SSF117289">
    <property type="entry name" value="Nucleoporin domain"/>
    <property type="match status" value="1"/>
</dbReference>
<protein>
    <submittedName>
        <fullName evidence="7">18407_t:CDS:1</fullName>
    </submittedName>
</protein>
<keyword evidence="3" id="KW-0539">Nucleus</keyword>
<evidence type="ECO:0000256" key="4">
    <source>
        <dbReference type="SAM" id="Coils"/>
    </source>
</evidence>
<feature type="compositionally biased region" description="Polar residues" evidence="5">
    <location>
        <begin position="1411"/>
        <end position="1430"/>
    </location>
</feature>
<reference evidence="7" key="1">
    <citation type="submission" date="2021-06" db="EMBL/GenBank/DDBJ databases">
        <authorList>
            <person name="Kallberg Y."/>
            <person name="Tangrot J."/>
            <person name="Rosling A."/>
        </authorList>
    </citation>
    <scope>NUCLEOTIDE SEQUENCE</scope>
    <source>
        <strain evidence="7">CL551</strain>
    </source>
</reference>
<dbReference type="InterPro" id="IPR001680">
    <property type="entry name" value="WD40_rpt"/>
</dbReference>
<dbReference type="InterPro" id="IPR039462">
    <property type="entry name" value="Nup159/Nup146_N"/>
</dbReference>
<dbReference type="PANTHER" id="PTHR23193">
    <property type="entry name" value="NUCLEAR PORE COMPLEX PROTEIN NUP"/>
    <property type="match status" value="1"/>
</dbReference>
<feature type="compositionally biased region" description="Low complexity" evidence="5">
    <location>
        <begin position="1272"/>
        <end position="1291"/>
    </location>
</feature>
<comment type="caution">
    <text evidence="7">The sequence shown here is derived from an EMBL/GenBank/DDBJ whole genome shotgun (WGS) entry which is preliminary data.</text>
</comment>
<sequence length="1430" mass="158217">MIEELEEQTFEEEDIEFFEFKQLNKNALRVQLSEDVVDEKTPSYYSLLAISNIYGLFVVATTKGFIYASSQDLRAKFETSGANSKERLTQQTHVDISEGRVICLRFSSDQLTLIVGIEGGHILFYDVTQFASKSSEIKPYQRMAFDDEIKDLKPNPEKISIVAVLLTSGRVYIKDFLKNAEIGTIQSNKMGDQTTAICWSPKGKQLVCGSQTGKLMQYTPEGAPKVTIEPPPELQQPAYYVQNVLWLENTLFLVAYFPVIQEEHSEHEVYVVSREVGVKTIYYKCPFICSPSDREKSPYLFMEVIKDWGSNLKTLVFCASANSADVNLIARDGSNNWASWIPAETDRAALPLSDVHDQDTLPVGFALDFTSTAHWTTRVDAEENVQIPPVPILYILNDESDILGYHCFHKDVFTSKENFSGMSAPRVLPTSGHSLELQPPKINTPPRTDASDTPLPHAYNKPDTPLPRAYNKPDIPFASSVKKDSIIPPIPIVNEEKNAINNKFPFSSTIDFPFQLPAKSITPVPTQNKITPLPNREAFKISSQIQAQGVSAPPSVVPQKQVVDQRQTQNNLESKNPHDVQYNNTNNSINELQKIIKAMESKYTSKYLTRSNERDLNNINTWSLGDLSAITSETKKLENEADYNVQALNYLQRQTSDLLHEVSQDVTKMKKEIEHLMGTPSSMITVGHRGMLQTRIKEKLVSTFKSVKESVKEVEKQLNALHEQIQEKKNKNTLRQSPLEYIDRSIYNISKSLYRNASQVDNLSAQLDKLSLHAITESESYTNEPSYVSTQITEEVKSIMSPTRNISYSVDAAKSTAAYLNKERFCEKLKSLNRLKRKSPIKTNIFEEKTFEIGERKQNHPIMISPKKSPSPVKVHNMQTQSHESKIISAQDALTSFTKASSPLRNVLSFSDSDNNIQSKSFDHVGDNSPLRGTNRTFGVPFFKVEDVVLSPTLGRQELGIRNNELDYENELDETEHYEPPKGVLPSIPNVSIFEDNMNRRSNFDILDSGPTEIQDLTSATQTYSSNKSLEPLDIDQASAAEDRDDNSIKHEFDQIVDTDVSGISKISEGFELSSTITVPSDNVAEELSDSSESEVVSPQPVGSHQHPTLETVQDDSSTQDISQDSVDLKFNKIVATDTSRLSRISELDQHYDRVEEESNTSVVQSEKELYSAPDISEESATIEQGTNSNDENVETVSEIKDEIETSSQIEIDKSASDEGVMNLNTEATELNEITENFSLGLGQSSSPVNLPNQTGGFGTFGDYSSLPNKPSFAFGTPSPSPSPFGAGSTFDINNNTSIPPAFATPPTNVNAFGSLPSDDLQPSSAFAQPSFGQPATPNAFGQPTFGQTGFGQAQAPSFGQPAFGQTGFGQRPVFGAASALGSTTLKPSGGGFARFANNSAFGGTGFDGSENASTSTANTVNPSFTQYRG</sequence>
<name>A0A9N9APA8_9GLOM</name>
<organism evidence="7 8">
    <name type="scientific">Acaulospora morrowiae</name>
    <dbReference type="NCBI Taxonomy" id="94023"/>
    <lineage>
        <taxon>Eukaryota</taxon>
        <taxon>Fungi</taxon>
        <taxon>Fungi incertae sedis</taxon>
        <taxon>Mucoromycota</taxon>
        <taxon>Glomeromycotina</taxon>
        <taxon>Glomeromycetes</taxon>
        <taxon>Diversisporales</taxon>
        <taxon>Acaulosporaceae</taxon>
        <taxon>Acaulospora</taxon>
    </lineage>
</organism>
<dbReference type="OrthoDB" id="248320at2759"/>
<evidence type="ECO:0000256" key="1">
    <source>
        <dbReference type="ARBA" id="ARBA00004123"/>
    </source>
</evidence>
<feature type="coiled-coil region" evidence="4">
    <location>
        <begin position="704"/>
        <end position="731"/>
    </location>
</feature>
<evidence type="ECO:0000256" key="2">
    <source>
        <dbReference type="ARBA" id="ARBA00022448"/>
    </source>
</evidence>
<comment type="subcellular location">
    <subcellularLocation>
        <location evidence="1">Nucleus</location>
    </subcellularLocation>
</comment>
<feature type="region of interest" description="Disordered" evidence="5">
    <location>
        <begin position="1409"/>
        <end position="1430"/>
    </location>
</feature>
<accession>A0A9N9APA8</accession>
<dbReference type="Gene3D" id="2.130.10.10">
    <property type="entry name" value="YVTN repeat-like/Quinoprotein amine dehydrogenase"/>
    <property type="match status" value="1"/>
</dbReference>
<feature type="region of interest" description="Disordered" evidence="5">
    <location>
        <begin position="1153"/>
        <end position="1194"/>
    </location>
</feature>
<feature type="compositionally biased region" description="Polar residues" evidence="5">
    <location>
        <begin position="1321"/>
        <end position="1337"/>
    </location>
</feature>
<dbReference type="SMART" id="SM00320">
    <property type="entry name" value="WD40"/>
    <property type="match status" value="2"/>
</dbReference>
<evidence type="ECO:0000313" key="7">
    <source>
        <dbReference type="EMBL" id="CAG8537457.1"/>
    </source>
</evidence>
<dbReference type="PANTHER" id="PTHR23193:SF23">
    <property type="entry name" value="NUCLEAR PORE COMPLEX PROTEIN NUP153"/>
    <property type="match status" value="1"/>
</dbReference>
<evidence type="ECO:0000259" key="6">
    <source>
        <dbReference type="Pfam" id="PF16755"/>
    </source>
</evidence>
<evidence type="ECO:0000313" key="8">
    <source>
        <dbReference type="Proteomes" id="UP000789342"/>
    </source>
</evidence>
<keyword evidence="4" id="KW-0175">Coiled coil</keyword>
<feature type="region of interest" description="Disordered" evidence="5">
    <location>
        <begin position="429"/>
        <end position="471"/>
    </location>
</feature>
<dbReference type="GO" id="GO:0005643">
    <property type="term" value="C:nuclear pore"/>
    <property type="evidence" value="ECO:0007669"/>
    <property type="project" value="TreeGrafter"/>
</dbReference>
<dbReference type="GO" id="GO:0006606">
    <property type="term" value="P:protein import into nucleus"/>
    <property type="evidence" value="ECO:0007669"/>
    <property type="project" value="TreeGrafter"/>
</dbReference>
<keyword evidence="2" id="KW-0813">Transport</keyword>
<keyword evidence="8" id="KW-1185">Reference proteome</keyword>
<feature type="domain" description="Nucleoporin Nup159/Nup146 N-terminal" evidence="6">
    <location>
        <begin position="43"/>
        <end position="399"/>
    </location>
</feature>
<feature type="compositionally biased region" description="Polar residues" evidence="5">
    <location>
        <begin position="1179"/>
        <end position="1191"/>
    </location>
</feature>
<dbReference type="InterPro" id="IPR015943">
    <property type="entry name" value="WD40/YVTN_repeat-like_dom_sf"/>
</dbReference>
<feature type="compositionally biased region" description="Low complexity" evidence="5">
    <location>
        <begin position="1115"/>
        <end position="1124"/>
    </location>
</feature>
<feature type="compositionally biased region" description="Low complexity" evidence="5">
    <location>
        <begin position="1340"/>
        <end position="1357"/>
    </location>
</feature>
<dbReference type="GO" id="GO:0006405">
    <property type="term" value="P:RNA export from nucleus"/>
    <property type="evidence" value="ECO:0007669"/>
    <property type="project" value="TreeGrafter"/>
</dbReference>
<feature type="region of interest" description="Disordered" evidence="5">
    <location>
        <begin position="1086"/>
        <end position="1124"/>
    </location>
</feature>
<dbReference type="InterPro" id="IPR026054">
    <property type="entry name" value="Nucleoporin"/>
</dbReference>
<feature type="region of interest" description="Disordered" evidence="5">
    <location>
        <begin position="1272"/>
        <end position="1367"/>
    </location>
</feature>
<feature type="compositionally biased region" description="Low complexity" evidence="5">
    <location>
        <begin position="1094"/>
        <end position="1104"/>
    </location>
</feature>
<dbReference type="GO" id="GO:0008139">
    <property type="term" value="F:nuclear localization sequence binding"/>
    <property type="evidence" value="ECO:0007669"/>
    <property type="project" value="TreeGrafter"/>
</dbReference>
<evidence type="ECO:0000256" key="3">
    <source>
        <dbReference type="ARBA" id="ARBA00023242"/>
    </source>
</evidence>
<dbReference type="GO" id="GO:0017056">
    <property type="term" value="F:structural constituent of nuclear pore"/>
    <property type="evidence" value="ECO:0007669"/>
    <property type="project" value="TreeGrafter"/>
</dbReference>